<evidence type="ECO:0000259" key="3">
    <source>
        <dbReference type="PROSITE" id="PS50198"/>
    </source>
</evidence>
<dbReference type="PANTHER" id="PTHR47637">
    <property type="entry name" value="CHAPERONE SURA"/>
    <property type="match status" value="1"/>
</dbReference>
<dbReference type="PANTHER" id="PTHR47637:SF1">
    <property type="entry name" value="CHAPERONE SURA"/>
    <property type="match status" value="1"/>
</dbReference>
<dbReference type="SUPFAM" id="SSF109998">
    <property type="entry name" value="Triger factor/SurA peptide-binding domain-like"/>
    <property type="match status" value="1"/>
</dbReference>
<dbReference type="GO" id="GO:0003755">
    <property type="term" value="F:peptidyl-prolyl cis-trans isomerase activity"/>
    <property type="evidence" value="ECO:0007669"/>
    <property type="project" value="UniProtKB-KW"/>
</dbReference>
<proteinExistence type="predicted"/>
<dbReference type="PROSITE" id="PS50198">
    <property type="entry name" value="PPIC_PPIASE_2"/>
    <property type="match status" value="1"/>
</dbReference>
<evidence type="ECO:0000256" key="1">
    <source>
        <dbReference type="ARBA" id="ARBA00022729"/>
    </source>
</evidence>
<dbReference type="SUPFAM" id="SSF54534">
    <property type="entry name" value="FKBP-like"/>
    <property type="match status" value="1"/>
</dbReference>
<sequence>MNLAEKNSEASPVFSYHMLRNALSKYQKNLTQLNPVENEAVYKIATKSFDLESLVIATKEAETVVISEQQLDRAVQEVAERYQSDEEFTSDLQDNGLNVDGLRSALYRELLFDGVMQKVASRGADINELDIQLFYEMHHDRFQTPETRVARHILITINPDFPENTRSAAYSRMEIVIEKLAGRVNRFDQFAKRYSECPTAMEGGKLGEISRGQLYEALDTELFNMQLNEISPIVESDMGLHILYCEKIKPAKRVPLSKAAPRIREILTERQRRNCQKSWLNSLQAKLPA</sequence>
<dbReference type="EMBL" id="LVJZ01000003">
    <property type="protein sequence ID" value="ODB97808.1"/>
    <property type="molecule type" value="Genomic_DNA"/>
</dbReference>
<organism evidence="4 5">
    <name type="scientific">Candidatus Thiodiazotropha endoloripes</name>
    <dbReference type="NCBI Taxonomy" id="1818881"/>
    <lineage>
        <taxon>Bacteria</taxon>
        <taxon>Pseudomonadati</taxon>
        <taxon>Pseudomonadota</taxon>
        <taxon>Gammaproteobacteria</taxon>
        <taxon>Chromatiales</taxon>
        <taxon>Sedimenticolaceae</taxon>
        <taxon>Candidatus Thiodiazotropha</taxon>
    </lineage>
</organism>
<dbReference type="NCBIfam" id="TIGR02933">
    <property type="entry name" value="nifM_nitrog"/>
    <property type="match status" value="1"/>
</dbReference>
<dbReference type="Proteomes" id="UP000094849">
    <property type="component" value="Unassembled WGS sequence"/>
</dbReference>
<reference evidence="4 5" key="1">
    <citation type="submission" date="2016-03" db="EMBL/GenBank/DDBJ databases">
        <title>Chemosynthetic sulphur-oxidizing symbionts of marine invertebrate animals are capable of nitrogen fixation.</title>
        <authorList>
            <person name="Petersen J.M."/>
            <person name="Kemper A."/>
            <person name="Gruber-Vodicka H."/>
            <person name="Cardini U."/>
            <person name="Geest Mvander."/>
            <person name="Kleiner M."/>
            <person name="Bulgheresi S."/>
            <person name="Fussmann M."/>
            <person name="Herbold C."/>
            <person name="Seah B.K.B."/>
            <person name="Antony C.Paul."/>
            <person name="Liu D."/>
            <person name="Belitz A."/>
            <person name="Weber M."/>
        </authorList>
    </citation>
    <scope>NUCLEOTIDE SEQUENCE [LARGE SCALE GENOMIC DNA]</scope>
    <source>
        <strain evidence="4">G_D</strain>
    </source>
</reference>
<dbReference type="InterPro" id="IPR000297">
    <property type="entry name" value="PPIase_PpiC"/>
</dbReference>
<keyword evidence="1" id="KW-0732">Signal</keyword>
<feature type="domain" description="PpiC" evidence="3">
    <location>
        <begin position="145"/>
        <end position="247"/>
    </location>
</feature>
<evidence type="ECO:0000313" key="5">
    <source>
        <dbReference type="Proteomes" id="UP000094849"/>
    </source>
</evidence>
<accession>A0A1E2USP7</accession>
<dbReference type="InterPro" id="IPR046357">
    <property type="entry name" value="PPIase_dom_sf"/>
</dbReference>
<keyword evidence="2" id="KW-0697">Rotamase</keyword>
<evidence type="ECO:0000256" key="2">
    <source>
        <dbReference type="PROSITE-ProRule" id="PRU00278"/>
    </source>
</evidence>
<evidence type="ECO:0000313" key="4">
    <source>
        <dbReference type="EMBL" id="ODB97808.1"/>
    </source>
</evidence>
<dbReference type="Gene3D" id="3.10.50.40">
    <property type="match status" value="1"/>
</dbReference>
<protein>
    <submittedName>
        <fullName evidence="4">Nitrogen fixation protein NifM</fullName>
    </submittedName>
</protein>
<dbReference type="STRING" id="1818881.A3196_14215"/>
<gene>
    <name evidence="4" type="ORF">A3196_14215</name>
</gene>
<dbReference type="InterPro" id="IPR014282">
    <property type="entry name" value="Nitrogen_fix_NifM"/>
</dbReference>
<name>A0A1E2USP7_9GAMM</name>
<dbReference type="OrthoDB" id="9769613at2"/>
<keyword evidence="2" id="KW-0413">Isomerase</keyword>
<dbReference type="RefSeq" id="WP_069005796.1">
    <property type="nucleotide sequence ID" value="NZ_LVJW01000003.1"/>
</dbReference>
<dbReference type="InterPro" id="IPR050280">
    <property type="entry name" value="OMP_Chaperone_SurA"/>
</dbReference>
<dbReference type="Gene3D" id="1.10.4030.10">
    <property type="entry name" value="Porin chaperone SurA, peptide-binding domain"/>
    <property type="match status" value="1"/>
</dbReference>
<dbReference type="InterPro" id="IPR027304">
    <property type="entry name" value="Trigger_fact/SurA_dom_sf"/>
</dbReference>
<dbReference type="AlphaFoldDB" id="A0A1E2USP7"/>
<keyword evidence="5" id="KW-1185">Reference proteome</keyword>
<dbReference type="Pfam" id="PF00639">
    <property type="entry name" value="Rotamase"/>
    <property type="match status" value="1"/>
</dbReference>
<comment type="caution">
    <text evidence="4">The sequence shown here is derived from an EMBL/GenBank/DDBJ whole genome shotgun (WGS) entry which is preliminary data.</text>
</comment>